<evidence type="ECO:0000256" key="9">
    <source>
        <dbReference type="ARBA" id="ARBA00048359"/>
    </source>
</evidence>
<feature type="domain" description="Aminoacyl-tRNA synthetase class Ia" evidence="11">
    <location>
        <begin position="715"/>
        <end position="854"/>
    </location>
</feature>
<dbReference type="GO" id="GO:0005524">
    <property type="term" value="F:ATP binding"/>
    <property type="evidence" value="ECO:0007669"/>
    <property type="project" value="UniProtKB-UniRule"/>
</dbReference>
<dbReference type="InterPro" id="IPR013155">
    <property type="entry name" value="M/V/L/I-tRNA-synth_anticd-bd"/>
</dbReference>
<evidence type="ECO:0000256" key="7">
    <source>
        <dbReference type="ARBA" id="ARBA00023146"/>
    </source>
</evidence>
<evidence type="ECO:0000256" key="4">
    <source>
        <dbReference type="ARBA" id="ARBA00022741"/>
    </source>
</evidence>
<dbReference type="Gene3D" id="3.40.50.620">
    <property type="entry name" value="HUPs"/>
    <property type="match status" value="2"/>
</dbReference>
<dbReference type="InterPro" id="IPR009080">
    <property type="entry name" value="tRNAsynth_Ia_anticodon-bd"/>
</dbReference>
<keyword evidence="5 10" id="KW-0067">ATP-binding</keyword>
<keyword evidence="6 10" id="KW-0648">Protein biosynthesis</keyword>
<dbReference type="PRINTS" id="PR00984">
    <property type="entry name" value="TRNASYNTHILE"/>
</dbReference>
<sequence>MKSEENTQKFWHDRQIFKKSLEARIGGEKFVFYDGPPFATGLVHYGHILAGTIKDVIPRYQTMRGKYVRREWGWDCHGLPLENIIEQELGLNHKKDIEKFGIENFNTAASRAVLRYENDWKKIIPQTGRFVDMDNPYKTMDSTYTESVWWSFKTLYDKGLIYKGHKIMLVCPRCETTLAQSEVALGGYHDVTDISVTVKFELIDEPGTFLLAWTTTPWTLPGNTAIAVNKNIDYVRARVANEAQIQPAGTGTYSVNKNIYVYLSKSSIQRLEEGPKGTFWDPIARVFLYPEKEIKGKDLIGKKYKPPFDYYYNDQKLKNRENSWEVYHADFVTTETGTGIAHEAPAFGAEDMELAIKENLPIIQHVGMDGRMKDEVSDFRGLYVKQKGDTQSTDIEVIKNLAHRGLLFSKEKIVHPYPLCWRCETPLLNYATSSWFVKVTVLKNKLISENKKINWVPSHMKGGRFGKWLEGAKDWAISRSRFWGAPIPVWRCEKCKKIKVVGSLEELWKDKKSNNFYLVMRHGESENNVLNKSSARNDDPYNLTDKGRKQVLRSTGSLINKKIDLIISSPFLRTKETAKIVASKLGIPDERVIFDAGLSEINTGIFSGESNIEYHSFFSSLEEKFTKTPRNGENLINLRRRAMRVLLELENKYKGKTILIIAHEYTDWMLFAGAKEASIKESVKMKEARGKDFLKNAEVEELKLLSLPRNKDGELDLHRPYIDKVKLPCPCGEEMRRIPEVFDCWYESGSMPYAQFHYPFENKKLFKENFPADFIAEGLDQTRGWFYSMMILGVALFGETPFKNVIVNGLVLGEDGQKMSKRLNNYPDPTEVMEKYGADALRYSFLSSPLMRGEDVAFSEKAVSEVYKKTVLRLLNIYSFYEMYAFELLFEDSFKKSKNVLDIWIMSRLSELSTEMTRSMDAYELDTAVRGVEKFVDDFSTWYLRRSRERVKGDGKEDKEMALSTIRYVLFEFSKLIAPSMPFLAEDIYQKVKGLKDKESVHLEAWPKAGKVDQKMIEKMGNTRRLVELSLAERAKAGIKIRQPLVSLTINNKLEVFNELIIDEVNVKKIVTSKIESGVVLLDTNITADLKKEGQLRELLRNVQDLRKRELLTPRDKVSLIVEAKGASKEFVLEFEKEIKKATILEEIIFGSVDGEEIKIDNLSFKLKIKK</sequence>
<feature type="binding site" evidence="10">
    <location>
        <position position="821"/>
    </location>
    <ligand>
        <name>ATP</name>
        <dbReference type="ChEBI" id="CHEBI:30616"/>
    </ligand>
</feature>
<dbReference type="Pfam" id="PF00300">
    <property type="entry name" value="His_Phos_1"/>
    <property type="match status" value="1"/>
</dbReference>
<evidence type="ECO:0000256" key="1">
    <source>
        <dbReference type="ARBA" id="ARBA00007078"/>
    </source>
</evidence>
<dbReference type="Proteomes" id="UP000178841">
    <property type="component" value="Unassembled WGS sequence"/>
</dbReference>
<comment type="cofactor">
    <cofactor evidence="10">
        <name>Zn(2+)</name>
        <dbReference type="ChEBI" id="CHEBI:29105"/>
    </cofactor>
</comment>
<comment type="catalytic activity">
    <reaction evidence="9 10">
        <text>tRNA(Ile) + L-isoleucine + ATP = L-isoleucyl-tRNA(Ile) + AMP + diphosphate</text>
        <dbReference type="Rhea" id="RHEA:11060"/>
        <dbReference type="Rhea" id="RHEA-COMP:9666"/>
        <dbReference type="Rhea" id="RHEA-COMP:9695"/>
        <dbReference type="ChEBI" id="CHEBI:30616"/>
        <dbReference type="ChEBI" id="CHEBI:33019"/>
        <dbReference type="ChEBI" id="CHEBI:58045"/>
        <dbReference type="ChEBI" id="CHEBI:78442"/>
        <dbReference type="ChEBI" id="CHEBI:78528"/>
        <dbReference type="ChEBI" id="CHEBI:456215"/>
        <dbReference type="EC" id="6.1.1.5"/>
    </reaction>
</comment>
<dbReference type="PANTHER" id="PTHR42780:SF1">
    <property type="entry name" value="ISOLEUCINE--TRNA LIGASE, CYTOPLASMIC"/>
    <property type="match status" value="1"/>
</dbReference>
<dbReference type="InterPro" id="IPR013078">
    <property type="entry name" value="His_Pase_superF_clade-1"/>
</dbReference>
<dbReference type="CDD" id="cd07961">
    <property type="entry name" value="Anticodon_Ia_Ile_ABEc"/>
    <property type="match status" value="1"/>
</dbReference>
<feature type="domain" description="Aminoacyl-tRNA synthetase class Ia" evidence="11">
    <location>
        <begin position="8"/>
        <end position="515"/>
    </location>
</feature>
<evidence type="ECO:0000256" key="8">
    <source>
        <dbReference type="ARBA" id="ARBA00025217"/>
    </source>
</evidence>
<evidence type="ECO:0000256" key="5">
    <source>
        <dbReference type="ARBA" id="ARBA00022840"/>
    </source>
</evidence>
<dbReference type="STRING" id="1798657.A2648_01665"/>
<dbReference type="InterPro" id="IPR002301">
    <property type="entry name" value="Ile-tRNA-ligase"/>
</dbReference>
<dbReference type="InterPro" id="IPR023586">
    <property type="entry name" value="Ile-tRNA-ligase_type2"/>
</dbReference>
<dbReference type="InterPro" id="IPR029033">
    <property type="entry name" value="His_PPase_superfam"/>
</dbReference>
<dbReference type="InterPro" id="IPR002300">
    <property type="entry name" value="aa-tRNA-synth_Ia"/>
</dbReference>
<feature type="short sequence motif" description="'HIGH' region" evidence="10">
    <location>
        <begin position="37"/>
        <end position="47"/>
    </location>
</feature>
<comment type="subunit">
    <text evidence="10">Monomer.</text>
</comment>
<keyword evidence="7 10" id="KW-0030">Aminoacyl-tRNA synthetase</keyword>
<dbReference type="Pfam" id="PF19302">
    <property type="entry name" value="DUF5915"/>
    <property type="match status" value="1"/>
</dbReference>
<keyword evidence="2 10" id="KW-0963">Cytoplasm</keyword>
<evidence type="ECO:0000259" key="11">
    <source>
        <dbReference type="Pfam" id="PF00133"/>
    </source>
</evidence>
<dbReference type="HAMAP" id="MF_02003">
    <property type="entry name" value="Ile_tRNA_synth_type2"/>
    <property type="match status" value="1"/>
</dbReference>
<evidence type="ECO:0000313" key="13">
    <source>
        <dbReference type="EMBL" id="OGZ04429.1"/>
    </source>
</evidence>
<feature type="short sequence motif" description="'KMSKS' region" evidence="10">
    <location>
        <begin position="818"/>
        <end position="822"/>
    </location>
</feature>
<dbReference type="SUPFAM" id="SSF52374">
    <property type="entry name" value="Nucleotidylyl transferase"/>
    <property type="match status" value="1"/>
</dbReference>
<dbReference type="Pfam" id="PF00133">
    <property type="entry name" value="tRNA-synt_1"/>
    <property type="match status" value="2"/>
</dbReference>
<dbReference type="PANTHER" id="PTHR42780">
    <property type="entry name" value="SOLEUCYL-TRNA SYNTHETASE"/>
    <property type="match status" value="1"/>
</dbReference>
<dbReference type="GO" id="GO:0008270">
    <property type="term" value="F:zinc ion binding"/>
    <property type="evidence" value="ECO:0007669"/>
    <property type="project" value="UniProtKB-UniRule"/>
</dbReference>
<reference evidence="13 14" key="1">
    <citation type="journal article" date="2016" name="Nat. Commun.">
        <title>Thousands of microbial genomes shed light on interconnected biogeochemical processes in an aquifer system.</title>
        <authorList>
            <person name="Anantharaman K."/>
            <person name="Brown C.T."/>
            <person name="Hug L.A."/>
            <person name="Sharon I."/>
            <person name="Castelle C.J."/>
            <person name="Probst A.J."/>
            <person name="Thomas B.C."/>
            <person name="Singh A."/>
            <person name="Wilkins M.J."/>
            <person name="Karaoz U."/>
            <person name="Brodie E.L."/>
            <person name="Williams K.H."/>
            <person name="Hubbard S.S."/>
            <person name="Banfield J.F."/>
        </authorList>
    </citation>
    <scope>NUCLEOTIDE SEQUENCE [LARGE SCALE GENOMIC DNA]</scope>
</reference>
<evidence type="ECO:0000256" key="6">
    <source>
        <dbReference type="ARBA" id="ARBA00022917"/>
    </source>
</evidence>
<keyword evidence="10" id="KW-0862">Zinc</keyword>
<evidence type="ECO:0000313" key="14">
    <source>
        <dbReference type="Proteomes" id="UP000178841"/>
    </source>
</evidence>
<keyword evidence="4 10" id="KW-0547">Nucleotide-binding</keyword>
<evidence type="ECO:0000256" key="3">
    <source>
        <dbReference type="ARBA" id="ARBA00022598"/>
    </source>
</evidence>
<dbReference type="Pfam" id="PF08264">
    <property type="entry name" value="Anticodon_1"/>
    <property type="match status" value="1"/>
</dbReference>
<protein>
    <recommendedName>
        <fullName evidence="10">Isoleucine--tRNA ligase</fullName>
        <ecNumber evidence="10">6.1.1.5</ecNumber>
    </recommendedName>
    <alternativeName>
        <fullName evidence="10">Isoleucyl-tRNA synthetase</fullName>
        <shortName evidence="10">IleRS</shortName>
    </alternativeName>
</protein>
<dbReference type="Gene3D" id="1.10.730.10">
    <property type="entry name" value="Isoleucyl-tRNA Synthetase, Domain 1"/>
    <property type="match status" value="1"/>
</dbReference>
<keyword evidence="3 10" id="KW-0436">Ligase</keyword>
<dbReference type="EMBL" id="MHLH01000006">
    <property type="protein sequence ID" value="OGZ04429.1"/>
    <property type="molecule type" value="Genomic_DNA"/>
</dbReference>
<name>A0A1G2CSR7_9BACT</name>
<dbReference type="GO" id="GO:0002161">
    <property type="term" value="F:aminoacyl-tRNA deacylase activity"/>
    <property type="evidence" value="ECO:0007669"/>
    <property type="project" value="InterPro"/>
</dbReference>
<dbReference type="GO" id="GO:0005737">
    <property type="term" value="C:cytoplasm"/>
    <property type="evidence" value="ECO:0007669"/>
    <property type="project" value="UniProtKB-SubCell"/>
</dbReference>
<evidence type="ECO:0000256" key="10">
    <source>
        <dbReference type="HAMAP-Rule" id="MF_02003"/>
    </source>
</evidence>
<accession>A0A1G2CSR7</accession>
<dbReference type="AlphaFoldDB" id="A0A1G2CSR7"/>
<dbReference type="SUPFAM" id="SSF47323">
    <property type="entry name" value="Anticodon-binding domain of a subclass of class I aminoacyl-tRNA synthetases"/>
    <property type="match status" value="1"/>
</dbReference>
<keyword evidence="10" id="KW-0479">Metal-binding</keyword>
<dbReference type="EC" id="6.1.1.5" evidence="10"/>
<gene>
    <name evidence="10" type="primary">ileS</name>
    <name evidence="13" type="ORF">A2648_01665</name>
</gene>
<evidence type="ECO:0000259" key="12">
    <source>
        <dbReference type="Pfam" id="PF08264"/>
    </source>
</evidence>
<dbReference type="GO" id="GO:0000049">
    <property type="term" value="F:tRNA binding"/>
    <property type="evidence" value="ECO:0007669"/>
    <property type="project" value="InterPro"/>
</dbReference>
<dbReference type="SUPFAM" id="SSF53254">
    <property type="entry name" value="Phosphoglycerate mutase-like"/>
    <property type="match status" value="1"/>
</dbReference>
<feature type="domain" description="Methionyl/Valyl/Leucyl/Isoleucyl-tRNA synthetase anticodon-binding" evidence="12">
    <location>
        <begin position="902"/>
        <end position="1045"/>
    </location>
</feature>
<dbReference type="Gene3D" id="3.90.740.10">
    <property type="entry name" value="Valyl/Leucyl/Isoleucyl-tRNA synthetase, editing domain"/>
    <property type="match status" value="1"/>
</dbReference>
<evidence type="ECO:0000256" key="2">
    <source>
        <dbReference type="ARBA" id="ARBA00022490"/>
    </source>
</evidence>
<dbReference type="SUPFAM" id="SSF50677">
    <property type="entry name" value="ValRS/IleRS/LeuRS editing domain"/>
    <property type="match status" value="1"/>
</dbReference>
<dbReference type="GO" id="GO:0006428">
    <property type="term" value="P:isoleucyl-tRNA aminoacylation"/>
    <property type="evidence" value="ECO:0007669"/>
    <property type="project" value="UniProtKB-UniRule"/>
</dbReference>
<dbReference type="InterPro" id="IPR001412">
    <property type="entry name" value="aa-tRNA-synth_I_CS"/>
</dbReference>
<dbReference type="InterPro" id="IPR033709">
    <property type="entry name" value="Anticodon_Ile_ABEc"/>
</dbReference>
<dbReference type="InterPro" id="IPR009008">
    <property type="entry name" value="Val/Leu/Ile-tRNA-synth_edit"/>
</dbReference>
<dbReference type="Gene3D" id="3.40.50.1240">
    <property type="entry name" value="Phosphoglycerate mutase-like"/>
    <property type="match status" value="1"/>
</dbReference>
<comment type="domain">
    <text evidence="10">IleRS has two distinct active sites: one for aminoacylation and one for editing. The misactivated valine is translocated from the active site to the editing site, which sterically excludes the correctly activated isoleucine. The single editing site contains two valyl binding pockets, one specific for each substrate (Val-AMP or Val-tRNA(Ile)).</text>
</comment>
<dbReference type="PROSITE" id="PS00178">
    <property type="entry name" value="AA_TRNA_LIGASE_I"/>
    <property type="match status" value="1"/>
</dbReference>
<dbReference type="CDD" id="cd07067">
    <property type="entry name" value="HP_PGM_like"/>
    <property type="match status" value="1"/>
</dbReference>
<dbReference type="InterPro" id="IPR014729">
    <property type="entry name" value="Rossmann-like_a/b/a_fold"/>
</dbReference>
<proteinExistence type="inferred from homology"/>
<comment type="similarity">
    <text evidence="1 10">Belongs to the class-I aminoacyl-tRNA synthetase family. IleS type 2 subfamily.</text>
</comment>
<comment type="subcellular location">
    <subcellularLocation>
        <location evidence="10">Cytoplasm</location>
    </subcellularLocation>
</comment>
<comment type="function">
    <text evidence="8 10">Catalyzes the attachment of isoleucine to tRNA(Ile). As IleRS can inadvertently accommodate and process structurally similar amino acids such as valine, to avoid such errors it has two additional distinct tRNA(Ile)-dependent editing activities. One activity is designated as 'pretransfer' editing and involves the hydrolysis of activated Val-AMP. The other activity is designated 'posttransfer' editing and involves deacylation of mischarged Val-tRNA(Ile).</text>
</comment>
<dbReference type="GO" id="GO:0004822">
    <property type="term" value="F:isoleucine-tRNA ligase activity"/>
    <property type="evidence" value="ECO:0007669"/>
    <property type="project" value="UniProtKB-UniRule"/>
</dbReference>
<comment type="caution">
    <text evidence="13">The sequence shown here is derived from an EMBL/GenBank/DDBJ whole genome shotgun (WGS) entry which is preliminary data.</text>
</comment>
<organism evidence="13 14">
    <name type="scientific">Candidatus Lloydbacteria bacterium RIFCSPHIGHO2_01_FULL_41_20</name>
    <dbReference type="NCBI Taxonomy" id="1798657"/>
    <lineage>
        <taxon>Bacteria</taxon>
        <taxon>Candidatus Lloydiibacteriota</taxon>
    </lineage>
</organism>